<sequence>MTSAAWSPTSQLVPRAQLAIESFEKLLLQIMQTSRVILLAAAVFLASTEAASAVRVANPSSAAADVKSVETGLLRKLSDKLNGLLERVGLSKRNVYEDHLRKILDEKYNGFALKNMIAYLKGQGIEGETLEQTAKKAARAEIVEKLAEVYVSKQVAKGGEVVDV</sequence>
<evidence type="ECO:0000313" key="2">
    <source>
        <dbReference type="Proteomes" id="UP001162060"/>
    </source>
</evidence>
<proteinExistence type="predicted"/>
<accession>A0AAV1U3Q1</accession>
<dbReference type="Proteomes" id="UP001162060">
    <property type="component" value="Unassembled WGS sequence"/>
</dbReference>
<dbReference type="EMBL" id="CAKLBY020000119">
    <property type="protein sequence ID" value="CAK7928080.1"/>
    <property type="molecule type" value="Genomic_DNA"/>
</dbReference>
<reference evidence="1" key="1">
    <citation type="submission" date="2024-01" db="EMBL/GenBank/DDBJ databases">
        <authorList>
            <person name="Webb A."/>
        </authorList>
    </citation>
    <scope>NUCLEOTIDE SEQUENCE</scope>
    <source>
        <strain evidence="1">Pm1</strain>
    </source>
</reference>
<gene>
    <name evidence="1" type="ORF">PM001_LOCUS13230</name>
</gene>
<comment type="caution">
    <text evidence="1">The sequence shown here is derived from an EMBL/GenBank/DDBJ whole genome shotgun (WGS) entry which is preliminary data.</text>
</comment>
<evidence type="ECO:0008006" key="3">
    <source>
        <dbReference type="Google" id="ProtNLM"/>
    </source>
</evidence>
<name>A0AAV1U3Q1_9STRA</name>
<dbReference type="AlphaFoldDB" id="A0AAV1U3Q1"/>
<protein>
    <recommendedName>
        <fullName evidence="3">RxLR effector protein</fullName>
    </recommendedName>
</protein>
<organism evidence="1 2">
    <name type="scientific">Peronospora matthiolae</name>
    <dbReference type="NCBI Taxonomy" id="2874970"/>
    <lineage>
        <taxon>Eukaryota</taxon>
        <taxon>Sar</taxon>
        <taxon>Stramenopiles</taxon>
        <taxon>Oomycota</taxon>
        <taxon>Peronosporomycetes</taxon>
        <taxon>Peronosporales</taxon>
        <taxon>Peronosporaceae</taxon>
        <taxon>Peronospora</taxon>
    </lineage>
</organism>
<evidence type="ECO:0000313" key="1">
    <source>
        <dbReference type="EMBL" id="CAK7928080.1"/>
    </source>
</evidence>